<name>E1WZ00_HALMS</name>
<dbReference type="EMBL" id="FQ312005">
    <property type="protein sequence ID" value="CBW26097.1"/>
    <property type="molecule type" value="Genomic_DNA"/>
</dbReference>
<dbReference type="GO" id="GO:0030313">
    <property type="term" value="C:cell envelope"/>
    <property type="evidence" value="ECO:0007669"/>
    <property type="project" value="UniProtKB-SubCell"/>
</dbReference>
<feature type="domain" description="Imelysin-like" evidence="3">
    <location>
        <begin position="67"/>
        <end position="383"/>
    </location>
</feature>
<dbReference type="HOGENOM" id="CLU_048993_0_0_7"/>
<accession>E1WZ00</accession>
<protein>
    <submittedName>
        <fullName evidence="4">Exported protein</fullName>
    </submittedName>
</protein>
<dbReference type="CDD" id="cd14657">
    <property type="entry name" value="Imelysin_IrpA-like"/>
    <property type="match status" value="1"/>
</dbReference>
<evidence type="ECO:0000313" key="4">
    <source>
        <dbReference type="EMBL" id="CBW26097.1"/>
    </source>
</evidence>
<organism evidence="4 5">
    <name type="scientific">Halobacteriovorax marinus (strain ATCC BAA-682 / DSM 15412 / SJ)</name>
    <name type="common">Bacteriovorax marinus</name>
    <dbReference type="NCBI Taxonomy" id="862908"/>
    <lineage>
        <taxon>Bacteria</taxon>
        <taxon>Pseudomonadati</taxon>
        <taxon>Bdellovibrionota</taxon>
        <taxon>Bacteriovoracia</taxon>
        <taxon>Bacteriovoracales</taxon>
        <taxon>Halobacteriovoraceae</taxon>
        <taxon>Halobacteriovorax</taxon>
    </lineage>
</organism>
<dbReference type="KEGG" id="bmx:BMS_1220"/>
<evidence type="ECO:0000259" key="3">
    <source>
        <dbReference type="Pfam" id="PF09375"/>
    </source>
</evidence>
<proteinExistence type="predicted"/>
<dbReference type="AlphaFoldDB" id="E1WZ00"/>
<dbReference type="eggNOG" id="COG3487">
    <property type="taxonomic scope" value="Bacteria"/>
</dbReference>
<dbReference type="PATRIC" id="fig|862908.3.peg.1162"/>
<evidence type="ECO:0000256" key="2">
    <source>
        <dbReference type="ARBA" id="ARBA00022729"/>
    </source>
</evidence>
<gene>
    <name evidence="4" type="ordered locus">BMS_1220</name>
</gene>
<dbReference type="Pfam" id="PF09375">
    <property type="entry name" value="Peptidase_M75"/>
    <property type="match status" value="1"/>
</dbReference>
<keyword evidence="5" id="KW-1185">Reference proteome</keyword>
<sequence>MLYGCGLYICTLVLLVKQKYAGGYMRNLLLTSAVVAFSLQAHAVKAPYKNNESLNREVISNYSDLALLNYNDSLQGARALKSEIAKFVKLAKKGSKLASKQYDIVKKTWSLEARMPYGQSEIFRFYNGPIDFEPIDDGVTTYLESINFEGVEGLMNAWPLDEIYIDYVKEDSTAGLVNNRNIKLTKDVLVSMNEREGEKNISTGYHAIEFLLWGQDRSIDTAGQRPYTDYVDGGTAKNQDRRREYLSLLIDLLDDHLSTVTNQWQVGEKNYRTEFLKRDSNSVLTDIFTSMISMAGDELKSERIENAFLLEDQEEEHSCFSDQTINDIYTNALGVKNIYFGDYVAHNSSKSINGKGINDLVAFVNPELDQAITKKFDSLFNNINFFYKKSRNGQVQIGSIETPFDRALTTNKVEIQNIIDDLGSIDELLREAASELGLEIE</sequence>
<dbReference type="Proteomes" id="UP000008963">
    <property type="component" value="Chromosome"/>
</dbReference>
<keyword evidence="2" id="KW-0732">Signal</keyword>
<reference evidence="5" key="1">
    <citation type="journal article" date="2013" name="ISME J.">
        <title>A small predatory core genome in the divergent marine Bacteriovorax marinus SJ and the terrestrial Bdellovibrio bacteriovorus.</title>
        <authorList>
            <person name="Crossman L.C."/>
            <person name="Chen H."/>
            <person name="Cerdeno-Tarraga A.M."/>
            <person name="Brooks K."/>
            <person name="Quail M.A."/>
            <person name="Pineiro S.A."/>
            <person name="Hobley L."/>
            <person name="Sockett R.E."/>
            <person name="Bentley S.D."/>
            <person name="Parkhill J."/>
            <person name="Williams H.N."/>
            <person name="Stine O.C."/>
        </authorList>
    </citation>
    <scope>NUCLEOTIDE SEQUENCE [LARGE SCALE GENOMIC DNA]</scope>
    <source>
        <strain evidence="5">ATCC BAA-682 / DSM 15412 / SJ</strain>
    </source>
</reference>
<dbReference type="Gene3D" id="1.20.1420.20">
    <property type="entry name" value="M75 peptidase, HXXE motif"/>
    <property type="match status" value="1"/>
</dbReference>
<dbReference type="InterPro" id="IPR018976">
    <property type="entry name" value="Imelysin-like"/>
</dbReference>
<evidence type="ECO:0000256" key="1">
    <source>
        <dbReference type="ARBA" id="ARBA00004196"/>
    </source>
</evidence>
<dbReference type="STRING" id="862908.BMS_1220"/>
<dbReference type="InterPro" id="IPR038352">
    <property type="entry name" value="Imelysin_sf"/>
</dbReference>
<comment type="subcellular location">
    <subcellularLocation>
        <location evidence="1">Cell envelope</location>
    </subcellularLocation>
</comment>
<evidence type="ECO:0000313" key="5">
    <source>
        <dbReference type="Proteomes" id="UP000008963"/>
    </source>
</evidence>